<keyword evidence="2" id="KW-1185">Reference proteome</keyword>
<dbReference type="Gramene" id="KQL13837">
    <property type="protein sequence ID" value="KQL13837"/>
    <property type="gene ID" value="SETIT_023479mg"/>
</dbReference>
<evidence type="ECO:0000313" key="2">
    <source>
        <dbReference type="Proteomes" id="UP000004995"/>
    </source>
</evidence>
<evidence type="ECO:0000313" key="1">
    <source>
        <dbReference type="EnsemblPlants" id="KQL13837"/>
    </source>
</evidence>
<sequence length="166" mass="17326">MTVQEPQAALQRAAGSLQMDKTSSRIPAVPALTPDALERALHAVTFLSRVAFIPLAAHRIAPSAWRARRDPAELAVVAGPCALLAAQFECLHRAERLARAGLATRGAAAAGGRRLGPDRAHPLLAGVPGMAGHAGRYGDQLLHRAHGLLPVCAPPRPGVPQHGRIG</sequence>
<reference evidence="2" key="1">
    <citation type="journal article" date="2012" name="Nat. Biotechnol.">
        <title>Reference genome sequence of the model plant Setaria.</title>
        <authorList>
            <person name="Bennetzen J.L."/>
            <person name="Schmutz J."/>
            <person name="Wang H."/>
            <person name="Percifield R."/>
            <person name="Hawkins J."/>
            <person name="Pontaroli A.C."/>
            <person name="Estep M."/>
            <person name="Feng L."/>
            <person name="Vaughn J.N."/>
            <person name="Grimwood J."/>
            <person name="Jenkins J."/>
            <person name="Barry K."/>
            <person name="Lindquist E."/>
            <person name="Hellsten U."/>
            <person name="Deshpande S."/>
            <person name="Wang X."/>
            <person name="Wu X."/>
            <person name="Mitros T."/>
            <person name="Triplett J."/>
            <person name="Yang X."/>
            <person name="Ye C.Y."/>
            <person name="Mauro-Herrera M."/>
            <person name="Wang L."/>
            <person name="Li P."/>
            <person name="Sharma M."/>
            <person name="Sharma R."/>
            <person name="Ronald P.C."/>
            <person name="Panaud O."/>
            <person name="Kellogg E.A."/>
            <person name="Brutnell T.P."/>
            <person name="Doust A.N."/>
            <person name="Tuskan G.A."/>
            <person name="Rokhsar D."/>
            <person name="Devos K.M."/>
        </authorList>
    </citation>
    <scope>NUCLEOTIDE SEQUENCE [LARGE SCALE GENOMIC DNA]</scope>
    <source>
        <strain evidence="2">cv. Yugu1</strain>
    </source>
</reference>
<reference evidence="1" key="2">
    <citation type="submission" date="2018-08" db="UniProtKB">
        <authorList>
            <consortium name="EnsemblPlants"/>
        </authorList>
    </citation>
    <scope>IDENTIFICATION</scope>
    <source>
        <strain evidence="1">Yugu1</strain>
    </source>
</reference>
<protein>
    <submittedName>
        <fullName evidence="1">Uncharacterized protein</fullName>
    </submittedName>
</protein>
<dbReference type="AlphaFoldDB" id="K3ZAA8"/>
<dbReference type="EnsemblPlants" id="KQL13837">
    <property type="protein sequence ID" value="KQL13837"/>
    <property type="gene ID" value="SETIT_023479mg"/>
</dbReference>
<dbReference type="EMBL" id="AGNK02001486">
    <property type="status" value="NOT_ANNOTATED_CDS"/>
    <property type="molecule type" value="Genomic_DNA"/>
</dbReference>
<name>K3ZAA8_SETIT</name>
<organism evidence="1 2">
    <name type="scientific">Setaria italica</name>
    <name type="common">Foxtail millet</name>
    <name type="synonym">Panicum italicum</name>
    <dbReference type="NCBI Taxonomy" id="4555"/>
    <lineage>
        <taxon>Eukaryota</taxon>
        <taxon>Viridiplantae</taxon>
        <taxon>Streptophyta</taxon>
        <taxon>Embryophyta</taxon>
        <taxon>Tracheophyta</taxon>
        <taxon>Spermatophyta</taxon>
        <taxon>Magnoliopsida</taxon>
        <taxon>Liliopsida</taxon>
        <taxon>Poales</taxon>
        <taxon>Poaceae</taxon>
        <taxon>PACMAD clade</taxon>
        <taxon>Panicoideae</taxon>
        <taxon>Panicodae</taxon>
        <taxon>Paniceae</taxon>
        <taxon>Cenchrinae</taxon>
        <taxon>Setaria</taxon>
    </lineage>
</organism>
<dbReference type="InParanoid" id="K3ZAA8"/>
<accession>K3ZAA8</accession>
<dbReference type="Proteomes" id="UP000004995">
    <property type="component" value="Unassembled WGS sequence"/>
</dbReference>
<proteinExistence type="predicted"/>
<dbReference type="HOGENOM" id="CLU_1605537_0_0_1"/>